<dbReference type="EMBL" id="CP035758">
    <property type="protein sequence ID" value="QBD76426.1"/>
    <property type="molecule type" value="Genomic_DNA"/>
</dbReference>
<dbReference type="Gene3D" id="1.10.260.40">
    <property type="entry name" value="lambda repressor-like DNA-binding domains"/>
    <property type="match status" value="1"/>
</dbReference>
<sequence>MLRIKVKEIARQKKMSQRKLFLRSRVDLRTLQRIYHDEYANITLDTLGRIAYGLDVNASELIEGRSDTPEHLRDLITPSEELADKEL</sequence>
<dbReference type="SUPFAM" id="SSF47413">
    <property type="entry name" value="lambda repressor-like DNA-binding domains"/>
    <property type="match status" value="1"/>
</dbReference>
<organism evidence="2 3">
    <name type="scientific">Ktedonosporobacter rubrisoli</name>
    <dbReference type="NCBI Taxonomy" id="2509675"/>
    <lineage>
        <taxon>Bacteria</taxon>
        <taxon>Bacillati</taxon>
        <taxon>Chloroflexota</taxon>
        <taxon>Ktedonobacteria</taxon>
        <taxon>Ktedonobacterales</taxon>
        <taxon>Ktedonosporobacteraceae</taxon>
        <taxon>Ktedonosporobacter</taxon>
    </lineage>
</organism>
<dbReference type="Pfam" id="PF13443">
    <property type="entry name" value="HTH_26"/>
    <property type="match status" value="1"/>
</dbReference>
<dbReference type="AlphaFoldDB" id="A0A4P6JNW5"/>
<gene>
    <name evidence="2" type="ORF">EPA93_10555</name>
</gene>
<dbReference type="Proteomes" id="UP000290365">
    <property type="component" value="Chromosome"/>
</dbReference>
<evidence type="ECO:0000313" key="2">
    <source>
        <dbReference type="EMBL" id="QBD76426.1"/>
    </source>
</evidence>
<dbReference type="InterPro" id="IPR010982">
    <property type="entry name" value="Lambda_DNA-bd_dom_sf"/>
</dbReference>
<reference evidence="2 3" key="1">
    <citation type="submission" date="2019-01" db="EMBL/GenBank/DDBJ databases">
        <title>Ktedonosporobacter rubrisoli SCAWS-G2.</title>
        <authorList>
            <person name="Huang Y."/>
            <person name="Yan B."/>
        </authorList>
    </citation>
    <scope>NUCLEOTIDE SEQUENCE [LARGE SCALE GENOMIC DNA]</scope>
    <source>
        <strain evidence="2 3">SCAWS-G2</strain>
    </source>
</reference>
<accession>A0A4P6JNW5</accession>
<name>A0A4P6JNW5_KTERU</name>
<keyword evidence="3" id="KW-1185">Reference proteome</keyword>
<dbReference type="KEGG" id="kbs:EPA93_10555"/>
<evidence type="ECO:0000259" key="1">
    <source>
        <dbReference type="PROSITE" id="PS50943"/>
    </source>
</evidence>
<feature type="domain" description="HTH cro/C1-type" evidence="1">
    <location>
        <begin position="6"/>
        <end position="61"/>
    </location>
</feature>
<dbReference type="RefSeq" id="WP_129887200.1">
    <property type="nucleotide sequence ID" value="NZ_CP035758.1"/>
</dbReference>
<proteinExistence type="predicted"/>
<dbReference type="PROSITE" id="PS50943">
    <property type="entry name" value="HTH_CROC1"/>
    <property type="match status" value="1"/>
</dbReference>
<protein>
    <submittedName>
        <fullName evidence="2">XRE family transcriptional regulator</fullName>
    </submittedName>
</protein>
<dbReference type="InterPro" id="IPR001387">
    <property type="entry name" value="Cro/C1-type_HTH"/>
</dbReference>
<evidence type="ECO:0000313" key="3">
    <source>
        <dbReference type="Proteomes" id="UP000290365"/>
    </source>
</evidence>
<dbReference type="GO" id="GO:0003677">
    <property type="term" value="F:DNA binding"/>
    <property type="evidence" value="ECO:0007669"/>
    <property type="project" value="InterPro"/>
</dbReference>
<dbReference type="OrthoDB" id="163799at2"/>